<comment type="caution">
    <text evidence="14">The sequence shown here is derived from an EMBL/GenBank/DDBJ whole genome shotgun (WGS) entry which is preliminary data.</text>
</comment>
<evidence type="ECO:0000313" key="15">
    <source>
        <dbReference type="Proteomes" id="UP000774283"/>
    </source>
</evidence>
<keyword evidence="6" id="KW-0479">Metal-binding</keyword>
<evidence type="ECO:0000313" key="14">
    <source>
        <dbReference type="EMBL" id="NKX93473.1"/>
    </source>
</evidence>
<keyword evidence="8" id="KW-0862">Zinc</keyword>
<feature type="domain" description="Peptidase M50" evidence="13">
    <location>
        <begin position="84"/>
        <end position="228"/>
    </location>
</feature>
<sequence length="404" mass="42098">MDHADARTPAQGRRWRAGRRHPQGVVVANISGAPVVVAPSWVVGAVVVAFLYAPTARRSLALLPSLASDAGSLSRLVIVVCAAMVVVLFGSVLLHELAHAWTARRSGHRVDAVVLSVWGGHTTFEARDSTPRSHLLVAASGPVTNLVLAGALWLGYLALDGPVTGVPHLVTLLLLYSGAWANLLVGGFNLLPSLPLDGGMILEAAVWWVTGRRHAGTRVAAFLGRALAIGVVLQLVVRPLLSDRDGLDPMLAILAVIIAMTLWRGADAGVTSARRADRVTRLRASDFVRSAVATSVSATVASAIEVLERADADGVVLVDPAGRAVAHATAEELRAVPAGLRDLEASSAATTLAPAPTIDVTLEGAELFAAVRAASVAPVMVATRDRVVVGTVRVPDVIAALERR</sequence>
<dbReference type="InterPro" id="IPR008915">
    <property type="entry name" value="Peptidase_M50"/>
</dbReference>
<keyword evidence="4" id="KW-0645">Protease</keyword>
<feature type="transmembrane region" description="Helical" evidence="12">
    <location>
        <begin position="24"/>
        <end position="53"/>
    </location>
</feature>
<evidence type="ECO:0000256" key="3">
    <source>
        <dbReference type="ARBA" id="ARBA00007931"/>
    </source>
</evidence>
<dbReference type="GO" id="GO:0016020">
    <property type="term" value="C:membrane"/>
    <property type="evidence" value="ECO:0007669"/>
    <property type="project" value="UniProtKB-SubCell"/>
</dbReference>
<evidence type="ECO:0000256" key="11">
    <source>
        <dbReference type="ARBA" id="ARBA00023136"/>
    </source>
</evidence>
<dbReference type="GO" id="GO:0006508">
    <property type="term" value="P:proteolysis"/>
    <property type="evidence" value="ECO:0007669"/>
    <property type="project" value="UniProtKB-KW"/>
</dbReference>
<dbReference type="Proteomes" id="UP000774283">
    <property type="component" value="Unassembled WGS sequence"/>
</dbReference>
<keyword evidence="7" id="KW-0378">Hydrolase</keyword>
<evidence type="ECO:0000256" key="12">
    <source>
        <dbReference type="SAM" id="Phobius"/>
    </source>
</evidence>
<keyword evidence="10" id="KW-0482">Metalloprotease</keyword>
<comment type="similarity">
    <text evidence="3">Belongs to the peptidase M50B family.</text>
</comment>
<evidence type="ECO:0000256" key="1">
    <source>
        <dbReference type="ARBA" id="ARBA00001947"/>
    </source>
</evidence>
<comment type="cofactor">
    <cofactor evidence="1">
        <name>Zn(2+)</name>
        <dbReference type="ChEBI" id="CHEBI:29105"/>
    </cofactor>
</comment>
<dbReference type="RefSeq" id="WP_168447492.1">
    <property type="nucleotide sequence ID" value="NZ_JAAXOW010000002.1"/>
</dbReference>
<evidence type="ECO:0000256" key="5">
    <source>
        <dbReference type="ARBA" id="ARBA00022692"/>
    </source>
</evidence>
<keyword evidence="5 12" id="KW-0812">Transmembrane</keyword>
<keyword evidence="9 12" id="KW-1133">Transmembrane helix</keyword>
<dbReference type="Pfam" id="PF02163">
    <property type="entry name" value="Peptidase_M50"/>
    <property type="match status" value="1"/>
</dbReference>
<feature type="transmembrane region" description="Helical" evidence="12">
    <location>
        <begin position="73"/>
        <end position="95"/>
    </location>
</feature>
<feature type="transmembrane region" description="Helical" evidence="12">
    <location>
        <begin position="249"/>
        <end position="266"/>
    </location>
</feature>
<evidence type="ECO:0000256" key="10">
    <source>
        <dbReference type="ARBA" id="ARBA00023049"/>
    </source>
</evidence>
<feature type="transmembrane region" description="Helical" evidence="12">
    <location>
        <begin position="219"/>
        <end position="237"/>
    </location>
</feature>
<dbReference type="PANTHER" id="PTHR39188">
    <property type="entry name" value="MEMBRANE-ASSOCIATED ZINC METALLOPROTEASE M50B"/>
    <property type="match status" value="1"/>
</dbReference>
<accession>A0A9X5FJY9</accession>
<evidence type="ECO:0000256" key="9">
    <source>
        <dbReference type="ARBA" id="ARBA00022989"/>
    </source>
</evidence>
<dbReference type="GO" id="GO:0008237">
    <property type="term" value="F:metallopeptidase activity"/>
    <property type="evidence" value="ECO:0007669"/>
    <property type="project" value="UniProtKB-KW"/>
</dbReference>
<evidence type="ECO:0000256" key="4">
    <source>
        <dbReference type="ARBA" id="ARBA00022670"/>
    </source>
</evidence>
<protein>
    <submittedName>
        <fullName evidence="14">Peptidase M50</fullName>
    </submittedName>
</protein>
<proteinExistence type="inferred from homology"/>
<evidence type="ECO:0000256" key="7">
    <source>
        <dbReference type="ARBA" id="ARBA00022801"/>
    </source>
</evidence>
<feature type="transmembrane region" description="Helical" evidence="12">
    <location>
        <begin position="135"/>
        <end position="156"/>
    </location>
</feature>
<keyword evidence="11 12" id="KW-0472">Membrane</keyword>
<dbReference type="SUPFAM" id="SSF54631">
    <property type="entry name" value="CBS-domain pair"/>
    <property type="match status" value="1"/>
</dbReference>
<keyword evidence="15" id="KW-1185">Reference proteome</keyword>
<name>A0A9X5FJY9_9MICO</name>
<organism evidence="14 15">
    <name type="scientific">Sanguibacter hominis ATCC BAA-789</name>
    <dbReference type="NCBI Taxonomy" id="1312740"/>
    <lineage>
        <taxon>Bacteria</taxon>
        <taxon>Bacillati</taxon>
        <taxon>Actinomycetota</taxon>
        <taxon>Actinomycetes</taxon>
        <taxon>Micrococcales</taxon>
        <taxon>Sanguibacteraceae</taxon>
        <taxon>Sanguibacter</taxon>
    </lineage>
</organism>
<comment type="subcellular location">
    <subcellularLocation>
        <location evidence="2">Membrane</location>
        <topology evidence="2">Multi-pass membrane protein</topology>
    </subcellularLocation>
</comment>
<dbReference type="EMBL" id="JAAXOW010000002">
    <property type="protein sequence ID" value="NKX93473.1"/>
    <property type="molecule type" value="Genomic_DNA"/>
</dbReference>
<dbReference type="AlphaFoldDB" id="A0A9X5FJY9"/>
<evidence type="ECO:0000256" key="2">
    <source>
        <dbReference type="ARBA" id="ARBA00004141"/>
    </source>
</evidence>
<gene>
    <name evidence="14" type="ORF">HF995_09350</name>
</gene>
<evidence type="ECO:0000259" key="13">
    <source>
        <dbReference type="Pfam" id="PF02163"/>
    </source>
</evidence>
<feature type="transmembrane region" description="Helical" evidence="12">
    <location>
        <begin position="168"/>
        <end position="191"/>
    </location>
</feature>
<dbReference type="GO" id="GO:0046872">
    <property type="term" value="F:metal ion binding"/>
    <property type="evidence" value="ECO:0007669"/>
    <property type="project" value="UniProtKB-KW"/>
</dbReference>
<reference evidence="14 15" key="1">
    <citation type="submission" date="2020-04" db="EMBL/GenBank/DDBJ databases">
        <title>MicrobeNet Type strains.</title>
        <authorList>
            <person name="Nicholson A.C."/>
        </authorList>
    </citation>
    <scope>NUCLEOTIDE SEQUENCE [LARGE SCALE GENOMIC DNA]</scope>
    <source>
        <strain evidence="14 15">ATCC BAA-789</strain>
    </source>
</reference>
<evidence type="ECO:0000256" key="6">
    <source>
        <dbReference type="ARBA" id="ARBA00022723"/>
    </source>
</evidence>
<dbReference type="PANTHER" id="PTHR39188:SF3">
    <property type="entry name" value="STAGE IV SPORULATION PROTEIN FB"/>
    <property type="match status" value="1"/>
</dbReference>
<evidence type="ECO:0000256" key="8">
    <source>
        <dbReference type="ARBA" id="ARBA00022833"/>
    </source>
</evidence>
<dbReference type="InterPro" id="IPR046342">
    <property type="entry name" value="CBS_dom_sf"/>
</dbReference>